<dbReference type="SUPFAM" id="SSF51905">
    <property type="entry name" value="FAD/NAD(P)-binding domain"/>
    <property type="match status" value="1"/>
</dbReference>
<keyword evidence="6" id="KW-0560">Oxidoreductase</keyword>
<keyword evidence="7" id="KW-0503">Monooxygenase</keyword>
<comment type="caution">
    <text evidence="9">The sequence shown here is derived from an EMBL/GenBank/DDBJ whole genome shotgun (WGS) entry which is preliminary data.</text>
</comment>
<dbReference type="RefSeq" id="WP_345370725.1">
    <property type="nucleotide sequence ID" value="NZ_BAABKD010000009.1"/>
</dbReference>
<dbReference type="InterPro" id="IPR051205">
    <property type="entry name" value="UbiH/COQ6_monooxygenase"/>
</dbReference>
<dbReference type="Proteomes" id="UP001500227">
    <property type="component" value="Unassembled WGS sequence"/>
</dbReference>
<reference evidence="10" key="1">
    <citation type="journal article" date="2019" name="Int. J. Syst. Evol. Microbiol.">
        <title>The Global Catalogue of Microorganisms (GCM) 10K type strain sequencing project: providing services to taxonomists for standard genome sequencing and annotation.</title>
        <authorList>
            <consortium name="The Broad Institute Genomics Platform"/>
            <consortium name="The Broad Institute Genome Sequencing Center for Infectious Disease"/>
            <person name="Wu L."/>
            <person name="Ma J."/>
        </authorList>
    </citation>
    <scope>NUCLEOTIDE SEQUENCE [LARGE SCALE GENOMIC DNA]</scope>
    <source>
        <strain evidence="10">JCM 18423</strain>
    </source>
</reference>
<sequence>MTQQSILVCGGGIAGMATALGLKKANFAVQLLAPAYTPWGLASHQYHPRVYALSATSRAFLERLGVWSLMRAERITAVEGMELYGDGDGFMQLDAWQNAQSDLTWIVESGEMERVLHQALQVYNVPWKTDLFVRLSPKGVVTASGAELPADLIIGADGARSQVRAAAHINHDCKPYGYSGVVAHLDASLPHQHVAYQWFTGDAVLALLPMPDTDQGPQVSMVWSVKQDQADAFMAMDEAAQAQHIQSYISALSQYRLGTLSLRSQPFAFPLTLERSDMIAPKVALVGDAAHRVHPLAGQGLNLGLADVEELIRVLVDKPSYQSVGELRVLERYRRVRSEPILAMRWVTHGLHQLFALPGAPAALIRNVGMNIVDKLPFVKRHLIAGAAGKTSGLF</sequence>
<dbReference type="NCBIfam" id="TIGR01988">
    <property type="entry name" value="Ubi-OHases"/>
    <property type="match status" value="1"/>
</dbReference>
<keyword evidence="5" id="KW-0274">FAD</keyword>
<dbReference type="InterPro" id="IPR002938">
    <property type="entry name" value="FAD-bd"/>
</dbReference>
<proteinExistence type="inferred from homology"/>
<feature type="domain" description="FAD-binding" evidence="8">
    <location>
        <begin position="5"/>
        <end position="317"/>
    </location>
</feature>
<comment type="similarity">
    <text evidence="3">Belongs to the UbiH/COQ6 family.</text>
</comment>
<evidence type="ECO:0000256" key="1">
    <source>
        <dbReference type="ARBA" id="ARBA00001974"/>
    </source>
</evidence>
<accession>A0ABP9M866</accession>
<gene>
    <name evidence="9" type="ORF">GCM10023337_14640</name>
</gene>
<keyword evidence="4" id="KW-0285">Flavoprotein</keyword>
<evidence type="ECO:0000256" key="7">
    <source>
        <dbReference type="ARBA" id="ARBA00023033"/>
    </source>
</evidence>
<organism evidence="9 10">
    <name type="scientific">Paenalcaligenes hermetiae</name>
    <dbReference type="NCBI Taxonomy" id="1157987"/>
    <lineage>
        <taxon>Bacteria</taxon>
        <taxon>Pseudomonadati</taxon>
        <taxon>Pseudomonadota</taxon>
        <taxon>Betaproteobacteria</taxon>
        <taxon>Burkholderiales</taxon>
        <taxon>Alcaligenaceae</taxon>
        <taxon>Paenalcaligenes</taxon>
    </lineage>
</organism>
<dbReference type="PRINTS" id="PR00420">
    <property type="entry name" value="RNGMNOXGNASE"/>
</dbReference>
<keyword evidence="10" id="KW-1185">Reference proteome</keyword>
<dbReference type="PANTHER" id="PTHR43876">
    <property type="entry name" value="UBIQUINONE BIOSYNTHESIS MONOOXYGENASE COQ6, MITOCHONDRIAL"/>
    <property type="match status" value="1"/>
</dbReference>
<evidence type="ECO:0000256" key="6">
    <source>
        <dbReference type="ARBA" id="ARBA00023002"/>
    </source>
</evidence>
<dbReference type="PANTHER" id="PTHR43876:SF7">
    <property type="entry name" value="UBIQUINONE BIOSYNTHESIS MONOOXYGENASE COQ6, MITOCHONDRIAL"/>
    <property type="match status" value="1"/>
</dbReference>
<evidence type="ECO:0000256" key="5">
    <source>
        <dbReference type="ARBA" id="ARBA00022827"/>
    </source>
</evidence>
<evidence type="ECO:0000256" key="4">
    <source>
        <dbReference type="ARBA" id="ARBA00022630"/>
    </source>
</evidence>
<name>A0ABP9M866_9BURK</name>
<dbReference type="InterPro" id="IPR036188">
    <property type="entry name" value="FAD/NAD-bd_sf"/>
</dbReference>
<evidence type="ECO:0000313" key="9">
    <source>
        <dbReference type="EMBL" id="GAA5090387.1"/>
    </source>
</evidence>
<evidence type="ECO:0000256" key="3">
    <source>
        <dbReference type="ARBA" id="ARBA00005349"/>
    </source>
</evidence>
<dbReference type="PROSITE" id="PS01304">
    <property type="entry name" value="UBIH"/>
    <property type="match status" value="1"/>
</dbReference>
<protein>
    <submittedName>
        <fullName evidence="9">UbiH/UbiF family hydroxylase</fullName>
    </submittedName>
</protein>
<evidence type="ECO:0000259" key="8">
    <source>
        <dbReference type="Pfam" id="PF01494"/>
    </source>
</evidence>
<evidence type="ECO:0000256" key="2">
    <source>
        <dbReference type="ARBA" id="ARBA00004749"/>
    </source>
</evidence>
<dbReference type="Gene3D" id="3.50.50.60">
    <property type="entry name" value="FAD/NAD(P)-binding domain"/>
    <property type="match status" value="2"/>
</dbReference>
<dbReference type="Pfam" id="PF01494">
    <property type="entry name" value="FAD_binding_3"/>
    <property type="match status" value="1"/>
</dbReference>
<dbReference type="InterPro" id="IPR010971">
    <property type="entry name" value="UbiH/COQ6"/>
</dbReference>
<evidence type="ECO:0000313" key="10">
    <source>
        <dbReference type="Proteomes" id="UP001500227"/>
    </source>
</evidence>
<dbReference type="EMBL" id="BAABKD010000009">
    <property type="protein sequence ID" value="GAA5090387.1"/>
    <property type="molecule type" value="Genomic_DNA"/>
</dbReference>
<comment type="cofactor">
    <cofactor evidence="1">
        <name>FAD</name>
        <dbReference type="ChEBI" id="CHEBI:57692"/>
    </cofactor>
</comment>
<dbReference type="InterPro" id="IPR018168">
    <property type="entry name" value="Ubi_Hdrlase_CS"/>
</dbReference>
<comment type="pathway">
    <text evidence="2">Cofactor biosynthesis; ubiquinone biosynthesis.</text>
</comment>